<dbReference type="GO" id="GO:0003677">
    <property type="term" value="F:DNA binding"/>
    <property type="evidence" value="ECO:0007669"/>
    <property type="project" value="InterPro"/>
</dbReference>
<dbReference type="InterPro" id="IPR029063">
    <property type="entry name" value="SAM-dependent_MTases_sf"/>
</dbReference>
<comment type="similarity">
    <text evidence="1">Belongs to the N(4)/N(6)-methyltransferase family.</text>
</comment>
<keyword evidence="12" id="KW-1185">Reference proteome</keyword>
<keyword evidence="3 11" id="KW-0489">Methyltransferase</keyword>
<evidence type="ECO:0000259" key="10">
    <source>
        <dbReference type="Pfam" id="PF12161"/>
    </source>
</evidence>
<evidence type="ECO:0000313" key="12">
    <source>
        <dbReference type="Proteomes" id="UP000245698"/>
    </source>
</evidence>
<dbReference type="Proteomes" id="UP000245698">
    <property type="component" value="Unassembled WGS sequence"/>
</dbReference>
<comment type="catalytic activity">
    <reaction evidence="7">
        <text>a 2'-deoxyadenosine in DNA + S-adenosyl-L-methionine = an N(6)-methyl-2'-deoxyadenosine in DNA + S-adenosyl-L-homocysteine + H(+)</text>
        <dbReference type="Rhea" id="RHEA:15197"/>
        <dbReference type="Rhea" id="RHEA-COMP:12418"/>
        <dbReference type="Rhea" id="RHEA-COMP:12419"/>
        <dbReference type="ChEBI" id="CHEBI:15378"/>
        <dbReference type="ChEBI" id="CHEBI:57856"/>
        <dbReference type="ChEBI" id="CHEBI:59789"/>
        <dbReference type="ChEBI" id="CHEBI:90615"/>
        <dbReference type="ChEBI" id="CHEBI:90616"/>
        <dbReference type="EC" id="2.1.1.72"/>
    </reaction>
</comment>
<evidence type="ECO:0000256" key="2">
    <source>
        <dbReference type="ARBA" id="ARBA00011900"/>
    </source>
</evidence>
<dbReference type="Gene3D" id="3.40.50.150">
    <property type="entry name" value="Vaccinia Virus protein VP39"/>
    <property type="match status" value="1"/>
</dbReference>
<dbReference type="EC" id="2.1.1.72" evidence="2"/>
<dbReference type="Pfam" id="PF12161">
    <property type="entry name" value="HsdM_N"/>
    <property type="match status" value="1"/>
</dbReference>
<dbReference type="InterPro" id="IPR003356">
    <property type="entry name" value="DNA_methylase_A-5"/>
</dbReference>
<keyword evidence="5" id="KW-0949">S-adenosyl-L-methionine</keyword>
<dbReference type="PANTHER" id="PTHR42998:SF1">
    <property type="entry name" value="TYPE I RESTRICTION ENZYME HINDI METHYLASE SUBUNIT"/>
    <property type="match status" value="1"/>
</dbReference>
<dbReference type="InterPro" id="IPR052916">
    <property type="entry name" value="Type-I_RE_MTase_Subunit"/>
</dbReference>
<evidence type="ECO:0000256" key="8">
    <source>
        <dbReference type="SAM" id="Coils"/>
    </source>
</evidence>
<evidence type="ECO:0000256" key="1">
    <source>
        <dbReference type="ARBA" id="ARBA00006594"/>
    </source>
</evidence>
<evidence type="ECO:0000256" key="5">
    <source>
        <dbReference type="ARBA" id="ARBA00022691"/>
    </source>
</evidence>
<feature type="domain" description="N6 adenine-specific DNA methyltransferase N-terminal" evidence="10">
    <location>
        <begin position="12"/>
        <end position="137"/>
    </location>
</feature>
<dbReference type="PANTHER" id="PTHR42998">
    <property type="entry name" value="TYPE I RESTRICTION ENZYME HINDVIIP M PROTEIN-RELATED"/>
    <property type="match status" value="1"/>
</dbReference>
<dbReference type="SUPFAM" id="SSF53335">
    <property type="entry name" value="S-adenosyl-L-methionine-dependent methyltransferases"/>
    <property type="match status" value="1"/>
</dbReference>
<evidence type="ECO:0000256" key="6">
    <source>
        <dbReference type="ARBA" id="ARBA00022747"/>
    </source>
</evidence>
<keyword evidence="6" id="KW-0680">Restriction system</keyword>
<evidence type="ECO:0000256" key="7">
    <source>
        <dbReference type="ARBA" id="ARBA00047942"/>
    </source>
</evidence>
<reference evidence="12" key="1">
    <citation type="submission" date="2016-12" db="EMBL/GenBank/DDBJ databases">
        <authorList>
            <person name="Brunel B."/>
        </authorList>
    </citation>
    <scope>NUCLEOTIDE SEQUENCE [LARGE SCALE GENOMIC DNA]</scope>
</reference>
<dbReference type="GO" id="GO:0009307">
    <property type="term" value="P:DNA restriction-modification system"/>
    <property type="evidence" value="ECO:0007669"/>
    <property type="project" value="UniProtKB-KW"/>
</dbReference>
<dbReference type="Gene3D" id="1.20.1260.30">
    <property type="match status" value="1"/>
</dbReference>
<feature type="coiled-coil region" evidence="8">
    <location>
        <begin position="492"/>
        <end position="519"/>
    </location>
</feature>
<gene>
    <name evidence="11" type="ORF">BQ8482_380213</name>
</gene>
<evidence type="ECO:0000256" key="4">
    <source>
        <dbReference type="ARBA" id="ARBA00022679"/>
    </source>
</evidence>
<protein>
    <recommendedName>
        <fullName evidence="2">site-specific DNA-methyltransferase (adenine-specific)</fullName>
        <ecNumber evidence="2">2.1.1.72</ecNumber>
    </recommendedName>
</protein>
<dbReference type="InterPro" id="IPR022749">
    <property type="entry name" value="D12N6_MeTrfase_N"/>
</dbReference>
<accession>A0A2P9ASA1</accession>
<dbReference type="GO" id="GO:0008170">
    <property type="term" value="F:N-methyltransferase activity"/>
    <property type="evidence" value="ECO:0007669"/>
    <property type="project" value="InterPro"/>
</dbReference>
<evidence type="ECO:0000259" key="9">
    <source>
        <dbReference type="Pfam" id="PF02384"/>
    </source>
</evidence>
<dbReference type="CDD" id="cd02440">
    <property type="entry name" value="AdoMet_MTases"/>
    <property type="match status" value="1"/>
</dbReference>
<feature type="domain" description="DNA methylase adenine-specific" evidence="9">
    <location>
        <begin position="147"/>
        <end position="477"/>
    </location>
</feature>
<dbReference type="Pfam" id="PF02384">
    <property type="entry name" value="N6_Mtase"/>
    <property type="match status" value="1"/>
</dbReference>
<name>A0A2P9ASA1_9HYPH</name>
<keyword evidence="8" id="KW-0175">Coiled coil</keyword>
<proteinExistence type="inferred from homology"/>
<evidence type="ECO:0000256" key="3">
    <source>
        <dbReference type="ARBA" id="ARBA00022603"/>
    </source>
</evidence>
<sequence>MGDALTTNLQELSRTLFSAADQLWTNSNLRPDQYAQPVLALIALRQMEAKFEVVHADLAPHYTGRLRPSPADYQARGAVFLPEKARFSRLLSLPGTADLGAELNAAMKGIAETNPDLAGVLPQGYQGLPNSVLQELMRVLAPLKIDGDAYGLIFEYFMGQFASNYMQKGGEFFTPASIVKLIVEIIEPYHGAIFDPACGSGGMFAHSADFVRRHHKSPASEINIFGVEKMSDTLRLCRMNLAVHGLSGDIREANSYYDDPHHLIGRFDFVMANPPFNQSEVDRTKLVTATGKVDARFPLGLPTVNNANYIWINLFYAALNPTGRAGFVMANSAADAGGSERELRKKLIETGAVDCIVAVGPNMFFTVTLPVTLWFLDKGKAKGLRGDKVLFVDARHLFSQETRSHRVFDPNHIEFIGNIVRLWRDEKIETQAGSGSRMTELFPDGSYRDVLGLCKIITRDEIKAQDWSLSPGRYVGVAPGHSPDEEAFKVILEALQEGLEGLNAEAAQLQARIAQNVAELLSA</sequence>
<dbReference type="EMBL" id="FUIG01000046">
    <property type="protein sequence ID" value="SJM34030.1"/>
    <property type="molecule type" value="Genomic_DNA"/>
</dbReference>
<keyword evidence="4" id="KW-0808">Transferase</keyword>
<dbReference type="InterPro" id="IPR038333">
    <property type="entry name" value="T1MK-like_N_sf"/>
</dbReference>
<dbReference type="PRINTS" id="PR00507">
    <property type="entry name" value="N12N6MTFRASE"/>
</dbReference>
<dbReference type="AlphaFoldDB" id="A0A2P9ASA1"/>
<dbReference type="GO" id="GO:0009007">
    <property type="term" value="F:site-specific DNA-methyltransferase (adenine-specific) activity"/>
    <property type="evidence" value="ECO:0007669"/>
    <property type="project" value="UniProtKB-EC"/>
</dbReference>
<evidence type="ECO:0000313" key="11">
    <source>
        <dbReference type="EMBL" id="SJM34030.1"/>
    </source>
</evidence>
<dbReference type="GO" id="GO:0032259">
    <property type="term" value="P:methylation"/>
    <property type="evidence" value="ECO:0007669"/>
    <property type="project" value="UniProtKB-KW"/>
</dbReference>
<organism evidence="11 12">
    <name type="scientific">Mesorhizobium delmotii</name>
    <dbReference type="NCBI Taxonomy" id="1631247"/>
    <lineage>
        <taxon>Bacteria</taxon>
        <taxon>Pseudomonadati</taxon>
        <taxon>Pseudomonadota</taxon>
        <taxon>Alphaproteobacteria</taxon>
        <taxon>Hyphomicrobiales</taxon>
        <taxon>Phyllobacteriaceae</taxon>
        <taxon>Mesorhizobium</taxon>
    </lineage>
</organism>